<dbReference type="KEGG" id="mmas:MYMAC_003717"/>
<organism evidence="2 3">
    <name type="scientific">Corallococcus macrosporus DSM 14697</name>
    <dbReference type="NCBI Taxonomy" id="1189310"/>
    <lineage>
        <taxon>Bacteria</taxon>
        <taxon>Pseudomonadati</taxon>
        <taxon>Myxococcota</taxon>
        <taxon>Myxococcia</taxon>
        <taxon>Myxococcales</taxon>
        <taxon>Cystobacterineae</taxon>
        <taxon>Myxococcaceae</taxon>
        <taxon>Corallococcus</taxon>
    </lineage>
</organism>
<keyword evidence="3" id="KW-1185">Reference proteome</keyword>
<accession>A0A250JXM8</accession>
<evidence type="ECO:0000313" key="2">
    <source>
        <dbReference type="EMBL" id="ATB48091.1"/>
    </source>
</evidence>
<feature type="region of interest" description="Disordered" evidence="1">
    <location>
        <begin position="1"/>
        <end position="35"/>
    </location>
</feature>
<dbReference type="Proteomes" id="UP000217343">
    <property type="component" value="Chromosome"/>
</dbReference>
<proteinExistence type="predicted"/>
<reference evidence="2 3" key="1">
    <citation type="submission" date="2017-06" db="EMBL/GenBank/DDBJ databases">
        <title>Sequencing and comparative analysis of myxobacterial genomes.</title>
        <authorList>
            <person name="Rupp O."/>
            <person name="Goesmann A."/>
            <person name="Sogaard-Andersen L."/>
        </authorList>
    </citation>
    <scope>NUCLEOTIDE SEQUENCE [LARGE SCALE GENOMIC DNA]</scope>
    <source>
        <strain evidence="2 3">DSM 14697</strain>
    </source>
</reference>
<dbReference type="EMBL" id="CP022203">
    <property type="protein sequence ID" value="ATB48091.1"/>
    <property type="molecule type" value="Genomic_DNA"/>
</dbReference>
<feature type="region of interest" description="Disordered" evidence="1">
    <location>
        <begin position="182"/>
        <end position="202"/>
    </location>
</feature>
<evidence type="ECO:0000313" key="3">
    <source>
        <dbReference type="Proteomes" id="UP000217343"/>
    </source>
</evidence>
<name>A0A250JXM8_9BACT</name>
<sequence>MADAPQVPATPPPTRFSLSYQAPPDAAEPAGSGTAAPTDVIAAAANDAGAANPGTATPADAIAAAATDAGLVDSGTAAMDLGLTDIALAPDDAAIIEPTTLLELRTSRLLKNYRVRLFDEADRAMISDDEVEETEAGLVYRIRLPRPLKSGFKYTLVVDAQTGTAFTDALGRDVDEFRQTLQIAGEKDKPAPPPRRSGKRRR</sequence>
<gene>
    <name evidence="2" type="ORF">MYMAC_003717</name>
</gene>
<dbReference type="AlphaFoldDB" id="A0A250JXM8"/>
<evidence type="ECO:0000256" key="1">
    <source>
        <dbReference type="SAM" id="MobiDB-lite"/>
    </source>
</evidence>
<protein>
    <submittedName>
        <fullName evidence="2">Uncharacterized protein</fullName>
    </submittedName>
</protein>